<dbReference type="OrthoDB" id="2359822at2759"/>
<keyword evidence="1" id="KW-1133">Transmembrane helix</keyword>
<dbReference type="InterPro" id="IPR036409">
    <property type="entry name" value="Aldolase_II/adducin_N_sf"/>
</dbReference>
<name>A0A1I8GZL6_9PLAT</name>
<dbReference type="Proteomes" id="UP000095280">
    <property type="component" value="Unplaced"/>
</dbReference>
<keyword evidence="2" id="KW-1185">Reference proteome</keyword>
<dbReference type="SUPFAM" id="SSF53639">
    <property type="entry name" value="AraD/HMP-PK domain-like"/>
    <property type="match status" value="1"/>
</dbReference>
<organism evidence="2 3">
    <name type="scientific">Macrostomum lignano</name>
    <dbReference type="NCBI Taxonomy" id="282301"/>
    <lineage>
        <taxon>Eukaryota</taxon>
        <taxon>Metazoa</taxon>
        <taxon>Spiralia</taxon>
        <taxon>Lophotrochozoa</taxon>
        <taxon>Platyhelminthes</taxon>
        <taxon>Rhabditophora</taxon>
        <taxon>Macrostomorpha</taxon>
        <taxon>Macrostomida</taxon>
        <taxon>Macrostomidae</taxon>
        <taxon>Macrostomum</taxon>
    </lineage>
</organism>
<dbReference type="WBParaSite" id="maker-uti_cns_0005942-snap-gene-0.6-mRNA-1">
    <property type="protein sequence ID" value="maker-uti_cns_0005942-snap-gene-0.6-mRNA-1"/>
    <property type="gene ID" value="maker-uti_cns_0005942-snap-gene-0.6"/>
</dbReference>
<dbReference type="WBParaSite" id="maker-uti_cns_0008924-snap-gene-0.3-mRNA-1">
    <property type="protein sequence ID" value="maker-uti_cns_0008924-snap-gene-0.3-mRNA-1"/>
    <property type="gene ID" value="maker-uti_cns_0008924-snap-gene-0.3"/>
</dbReference>
<evidence type="ECO:0000313" key="4">
    <source>
        <dbReference type="WBParaSite" id="maker-uti_cns_0005942-snap-gene-0.6-mRNA-1"/>
    </source>
</evidence>
<feature type="transmembrane region" description="Helical" evidence="1">
    <location>
        <begin position="249"/>
        <end position="268"/>
    </location>
</feature>
<dbReference type="Gene3D" id="3.40.225.10">
    <property type="entry name" value="Class II aldolase/adducin N-terminal domain"/>
    <property type="match status" value="1"/>
</dbReference>
<evidence type="ECO:0000313" key="2">
    <source>
        <dbReference type="Proteomes" id="UP000095280"/>
    </source>
</evidence>
<dbReference type="WBParaSite" id="maker-uti_cns_0003792-snap-gene-0.7-mRNA-1">
    <property type="protein sequence ID" value="maker-uti_cns_0003792-snap-gene-0.7-mRNA-1"/>
    <property type="gene ID" value="maker-uti_cns_0003792-snap-gene-0.7"/>
</dbReference>
<protein>
    <submittedName>
        <fullName evidence="3 4">Aldolase_II domain-containing protein</fullName>
    </submittedName>
</protein>
<proteinExistence type="predicted"/>
<reference evidence="3 4" key="1">
    <citation type="submission" date="2016-11" db="UniProtKB">
        <authorList>
            <consortium name="WormBaseParasite"/>
        </authorList>
    </citation>
    <scope>IDENTIFICATION</scope>
</reference>
<keyword evidence="1" id="KW-0812">Transmembrane</keyword>
<dbReference type="AlphaFoldDB" id="A0A1I8GZL6"/>
<keyword evidence="1" id="KW-0472">Membrane</keyword>
<accession>A0A1I8GZL6</accession>
<evidence type="ECO:0000313" key="3">
    <source>
        <dbReference type="WBParaSite" id="maker-uti_cns_0003792-snap-gene-0.7-mRNA-1"/>
    </source>
</evidence>
<sequence length="269" mass="29039">MPDGEASKSAGGVSDEVGVRVKFNCRYLGRLEDWWHAAGTTAEQREKFDANLLTMACALEWMQDRGAAPVAPDGRLAGNAAAVLARTAGGVGGDDQLTLLVSRSGRAQGPSDTERDFCVVTSFDFTAWSCGYYASSSEIQPTSDTPLHWSALLESRTASVSLHGHAFETEAKAAAINVPCSNVETLFSTPEDTAALVELMRQHPYPRCRMYIRRGHGFVILGSSFPQAEALLDAKLHILRVGKPSKRQWLLAAVLCVILSACVSLLVLR</sequence>
<evidence type="ECO:0000256" key="1">
    <source>
        <dbReference type="SAM" id="Phobius"/>
    </source>
</evidence>